<evidence type="ECO:0000313" key="3">
    <source>
        <dbReference type="EMBL" id="VEJ36323.1"/>
    </source>
</evidence>
<feature type="signal peptide" evidence="1">
    <location>
        <begin position="1"/>
        <end position="22"/>
    </location>
</feature>
<name>A0A3S4ZRQ2_9FIRM</name>
<keyword evidence="1" id="KW-0732">Signal</keyword>
<dbReference type="SUPFAM" id="SSF55383">
    <property type="entry name" value="Copper amine oxidase, domain N"/>
    <property type="match status" value="3"/>
</dbReference>
<dbReference type="InterPro" id="IPR036582">
    <property type="entry name" value="Mao_N_sf"/>
</dbReference>
<keyword evidence="4" id="KW-1185">Reference proteome</keyword>
<dbReference type="EMBL" id="LR134523">
    <property type="protein sequence ID" value="VEJ36323.1"/>
    <property type="molecule type" value="Genomic_DNA"/>
</dbReference>
<dbReference type="RefSeq" id="WP_164715267.1">
    <property type="nucleotide sequence ID" value="NZ_LR134523.1"/>
</dbReference>
<proteinExistence type="predicted"/>
<gene>
    <name evidence="3" type="ORF">NCTC13079_01528</name>
</gene>
<dbReference type="AlphaFoldDB" id="A0A3S4ZRQ2"/>
<sequence length="374" mass="42755">MKRKILAAALLLLLLFSGTSLAQGDIRLWIYGDYIESDVAPYIKNDRTMVPLRVISEELDKDVIWVPEYRSVVIGNTYNDFEDAVIFRIGDRNLYHADGYIMAKLDAPPEIRGDRTFVPLRAVAEALQMEIGWDGAHRTVYIGSDYRPPKYDRRQMHLRIEGKDYPILVQYQGEELYGELTAVADAFGYRLTYETAPYGGEGTAGYLTQPNGRKILAWYSVRVDGIDFSNNPETRSLIKLHGRDFISMSILADALHMYYAEDSEAGIITLTPDTRNEECPIIFHDPADTSSDYVKTPASSIKIRYQNGRYELIGMEEYGVHTIKEFQNSFYFDESGNFTLDKMNKFKGEARLLFDHNYYLLSRNEGYVFSNASG</sequence>
<protein>
    <submittedName>
        <fullName evidence="3">Copper amine oxidase N-terminal domain</fullName>
    </submittedName>
</protein>
<accession>A0A3S4ZRQ2</accession>
<dbReference type="KEGG" id="piv:NCTC13079_01528"/>
<evidence type="ECO:0000259" key="2">
    <source>
        <dbReference type="Pfam" id="PF07833"/>
    </source>
</evidence>
<feature type="chain" id="PRO_5038641614" evidence="1">
    <location>
        <begin position="23"/>
        <end position="374"/>
    </location>
</feature>
<dbReference type="Gene3D" id="3.30.457.10">
    <property type="entry name" value="Copper amine oxidase-like, N-terminal domain"/>
    <property type="match status" value="1"/>
</dbReference>
<evidence type="ECO:0000313" key="4">
    <source>
        <dbReference type="Proteomes" id="UP000269544"/>
    </source>
</evidence>
<evidence type="ECO:0000256" key="1">
    <source>
        <dbReference type="SAM" id="SignalP"/>
    </source>
</evidence>
<feature type="domain" description="Copper amine oxidase-like N-terminal" evidence="2">
    <location>
        <begin position="31"/>
        <end position="142"/>
    </location>
</feature>
<dbReference type="Pfam" id="PF07833">
    <property type="entry name" value="Cu_amine_oxidN1"/>
    <property type="match status" value="1"/>
</dbReference>
<organism evidence="3 4">
    <name type="scientific">Aedoeadaptatus ivorii</name>
    <dbReference type="NCBI Taxonomy" id="54006"/>
    <lineage>
        <taxon>Bacteria</taxon>
        <taxon>Bacillati</taxon>
        <taxon>Bacillota</taxon>
        <taxon>Tissierellia</taxon>
        <taxon>Tissierellales</taxon>
        <taxon>Peptoniphilaceae</taxon>
        <taxon>Aedoeadaptatus</taxon>
    </lineage>
</organism>
<reference evidence="3 4" key="1">
    <citation type="submission" date="2018-12" db="EMBL/GenBank/DDBJ databases">
        <authorList>
            <consortium name="Pathogen Informatics"/>
        </authorList>
    </citation>
    <scope>NUCLEOTIDE SEQUENCE [LARGE SCALE GENOMIC DNA]</scope>
    <source>
        <strain evidence="3 4">NCTC13079</strain>
    </source>
</reference>
<dbReference type="Proteomes" id="UP000269544">
    <property type="component" value="Chromosome"/>
</dbReference>
<dbReference type="InterPro" id="IPR012854">
    <property type="entry name" value="Cu_amine_oxidase-like_N"/>
</dbReference>